<feature type="non-terminal residue" evidence="2">
    <location>
        <position position="89"/>
    </location>
</feature>
<name>A0AAV5TNX4_9BILA</name>
<accession>A0AAV5TNX4</accession>
<organism evidence="2 3">
    <name type="scientific">Pristionchus entomophagus</name>
    <dbReference type="NCBI Taxonomy" id="358040"/>
    <lineage>
        <taxon>Eukaryota</taxon>
        <taxon>Metazoa</taxon>
        <taxon>Ecdysozoa</taxon>
        <taxon>Nematoda</taxon>
        <taxon>Chromadorea</taxon>
        <taxon>Rhabditida</taxon>
        <taxon>Rhabditina</taxon>
        <taxon>Diplogasteromorpha</taxon>
        <taxon>Diplogasteroidea</taxon>
        <taxon>Neodiplogasteridae</taxon>
        <taxon>Pristionchus</taxon>
    </lineage>
</organism>
<evidence type="ECO:0000313" key="3">
    <source>
        <dbReference type="Proteomes" id="UP001432027"/>
    </source>
</evidence>
<feature type="region of interest" description="Disordered" evidence="1">
    <location>
        <begin position="1"/>
        <end position="30"/>
    </location>
</feature>
<reference evidence="2" key="1">
    <citation type="submission" date="2023-10" db="EMBL/GenBank/DDBJ databases">
        <title>Genome assembly of Pristionchus species.</title>
        <authorList>
            <person name="Yoshida K."/>
            <person name="Sommer R.J."/>
        </authorList>
    </citation>
    <scope>NUCLEOTIDE SEQUENCE</scope>
    <source>
        <strain evidence="2">RS0144</strain>
    </source>
</reference>
<dbReference type="EMBL" id="BTSX01000004">
    <property type="protein sequence ID" value="GMS95958.1"/>
    <property type="molecule type" value="Genomic_DNA"/>
</dbReference>
<protein>
    <submittedName>
        <fullName evidence="2">Uncharacterized protein</fullName>
    </submittedName>
</protein>
<evidence type="ECO:0000313" key="2">
    <source>
        <dbReference type="EMBL" id="GMS95958.1"/>
    </source>
</evidence>
<gene>
    <name evidence="2" type="ORF">PENTCL1PPCAC_18133</name>
</gene>
<keyword evidence="3" id="KW-1185">Reference proteome</keyword>
<proteinExistence type="predicted"/>
<evidence type="ECO:0000256" key="1">
    <source>
        <dbReference type="SAM" id="MobiDB-lite"/>
    </source>
</evidence>
<dbReference type="Proteomes" id="UP001432027">
    <property type="component" value="Unassembled WGS sequence"/>
</dbReference>
<sequence>MKRKLLSPASSPPRGITSDGPWKNTRSQKRARIYSPSIGTSVSSLSFSLLFRPSSHFPPPTLSTAIITSEKFIPNSFDEILNIMNGLRI</sequence>
<dbReference type="AlphaFoldDB" id="A0AAV5TNX4"/>
<comment type="caution">
    <text evidence="2">The sequence shown here is derived from an EMBL/GenBank/DDBJ whole genome shotgun (WGS) entry which is preliminary data.</text>
</comment>